<proteinExistence type="predicted"/>
<feature type="domain" description="DUF5652" evidence="2">
    <location>
        <begin position="10"/>
        <end position="64"/>
    </location>
</feature>
<organism evidence="3 4">
    <name type="scientific">Candidatus Sungbacteria bacterium RIFCSPHIGHO2_02_FULL_51_29</name>
    <dbReference type="NCBI Taxonomy" id="1802273"/>
    <lineage>
        <taxon>Bacteria</taxon>
        <taxon>Candidatus Sungiibacteriota</taxon>
    </lineage>
</organism>
<dbReference type="AlphaFoldDB" id="A0A1G2KQ91"/>
<feature type="transmembrane region" description="Helical" evidence="1">
    <location>
        <begin position="36"/>
        <end position="58"/>
    </location>
</feature>
<sequence>MEWIMGLGILLLAGLVLWSVVWKGMALWKAARNGDTAWFVILLVINTLGVLEIIYIYIVSKKRGSGDDAGLQKRP</sequence>
<evidence type="ECO:0000259" key="2">
    <source>
        <dbReference type="Pfam" id="PF18893"/>
    </source>
</evidence>
<keyword evidence="1" id="KW-1133">Transmembrane helix</keyword>
<keyword evidence="1" id="KW-0812">Transmembrane</keyword>
<reference evidence="3 4" key="1">
    <citation type="journal article" date="2016" name="Nat. Commun.">
        <title>Thousands of microbial genomes shed light on interconnected biogeochemical processes in an aquifer system.</title>
        <authorList>
            <person name="Anantharaman K."/>
            <person name="Brown C.T."/>
            <person name="Hug L.A."/>
            <person name="Sharon I."/>
            <person name="Castelle C.J."/>
            <person name="Probst A.J."/>
            <person name="Thomas B.C."/>
            <person name="Singh A."/>
            <person name="Wilkins M.J."/>
            <person name="Karaoz U."/>
            <person name="Brodie E.L."/>
            <person name="Williams K.H."/>
            <person name="Hubbard S.S."/>
            <person name="Banfield J.F."/>
        </authorList>
    </citation>
    <scope>NUCLEOTIDE SEQUENCE [LARGE SCALE GENOMIC DNA]</scope>
</reference>
<dbReference type="InterPro" id="IPR043712">
    <property type="entry name" value="DUF5652"/>
</dbReference>
<evidence type="ECO:0000256" key="1">
    <source>
        <dbReference type="SAM" id="Phobius"/>
    </source>
</evidence>
<dbReference type="EMBL" id="MHQL01000061">
    <property type="protein sequence ID" value="OHA01523.1"/>
    <property type="molecule type" value="Genomic_DNA"/>
</dbReference>
<dbReference type="Proteomes" id="UP000177811">
    <property type="component" value="Unassembled WGS sequence"/>
</dbReference>
<gene>
    <name evidence="3" type="ORF">A3C16_02295</name>
</gene>
<evidence type="ECO:0000313" key="3">
    <source>
        <dbReference type="EMBL" id="OHA01523.1"/>
    </source>
</evidence>
<comment type="caution">
    <text evidence="3">The sequence shown here is derived from an EMBL/GenBank/DDBJ whole genome shotgun (WGS) entry which is preliminary data.</text>
</comment>
<evidence type="ECO:0000313" key="4">
    <source>
        <dbReference type="Proteomes" id="UP000177811"/>
    </source>
</evidence>
<accession>A0A1G2KQ91</accession>
<keyword evidence="1" id="KW-0472">Membrane</keyword>
<dbReference type="Pfam" id="PF18893">
    <property type="entry name" value="DUF5652"/>
    <property type="match status" value="1"/>
</dbReference>
<name>A0A1G2KQ91_9BACT</name>
<protein>
    <recommendedName>
        <fullName evidence="2">DUF5652 domain-containing protein</fullName>
    </recommendedName>
</protein>